<dbReference type="SUPFAM" id="SSF52540">
    <property type="entry name" value="P-loop containing nucleoside triphosphate hydrolases"/>
    <property type="match status" value="1"/>
</dbReference>
<organism evidence="2 3">
    <name type="scientific">Pseudomonas monteilii</name>
    <dbReference type="NCBI Taxonomy" id="76759"/>
    <lineage>
        <taxon>Bacteria</taxon>
        <taxon>Pseudomonadati</taxon>
        <taxon>Pseudomonadota</taxon>
        <taxon>Gammaproteobacteria</taxon>
        <taxon>Pseudomonadales</taxon>
        <taxon>Pseudomonadaceae</taxon>
        <taxon>Pseudomonas</taxon>
    </lineage>
</organism>
<dbReference type="CDD" id="cd02042">
    <property type="entry name" value="ParAB_family"/>
    <property type="match status" value="1"/>
</dbReference>
<evidence type="ECO:0000313" key="3">
    <source>
        <dbReference type="Proteomes" id="UP000464593"/>
    </source>
</evidence>
<sequence length="283" mass="31017">MSAVSVSLINMKGGVGKTTLAAQLAHAADRKNLRTLAIDLDPQSNLSQALMGARGYVEHLNKKKPTIVNLFEQYLPPTISSPSPKKIDINDVIIKEAGYWHGTTLDLIPSRLELSNTLKNPTGKERKLAKALSLVSDNYDLILIDCAPTESILTDAAYHASRYALVPVKPEFLATIGLPLLANSVVQFKEENSDHALDICGIVFNHSSSYSDGPETEESVGEVMEEAAKNSWHVYGTHVRYSRSYAKAAREGTPIGSTSYVRGNVQQQFSLFSEEFFKSIGFK</sequence>
<evidence type="ECO:0000259" key="1">
    <source>
        <dbReference type="Pfam" id="PF13614"/>
    </source>
</evidence>
<dbReference type="InterPro" id="IPR027417">
    <property type="entry name" value="P-loop_NTPase"/>
</dbReference>
<accession>A0AAE6RDI0</accession>
<dbReference type="InterPro" id="IPR050678">
    <property type="entry name" value="DNA_Partitioning_ATPase"/>
</dbReference>
<dbReference type="PANTHER" id="PTHR13696:SF99">
    <property type="entry name" value="COBYRINIC ACID AC-DIAMIDE SYNTHASE"/>
    <property type="match status" value="1"/>
</dbReference>
<feature type="domain" description="AAA" evidence="1">
    <location>
        <begin position="6"/>
        <end position="192"/>
    </location>
</feature>
<dbReference type="EMBL" id="CP040324">
    <property type="protein sequence ID" value="QHB29158.1"/>
    <property type="molecule type" value="Genomic_DNA"/>
</dbReference>
<dbReference type="PANTHER" id="PTHR13696">
    <property type="entry name" value="P-LOOP CONTAINING NUCLEOSIDE TRIPHOSPHATE HYDROLASE"/>
    <property type="match status" value="1"/>
</dbReference>
<proteinExistence type="predicted"/>
<dbReference type="AlphaFoldDB" id="A0AAE6RDI0"/>
<evidence type="ECO:0000313" key="2">
    <source>
        <dbReference type="EMBL" id="QHB29158.1"/>
    </source>
</evidence>
<name>A0AAE6RDI0_9PSED</name>
<gene>
    <name evidence="2" type="ORF">TCK1_3812</name>
</gene>
<dbReference type="Proteomes" id="UP000464593">
    <property type="component" value="Chromosome"/>
</dbReference>
<dbReference type="Gene3D" id="3.40.50.300">
    <property type="entry name" value="P-loop containing nucleotide triphosphate hydrolases"/>
    <property type="match status" value="1"/>
</dbReference>
<protein>
    <submittedName>
        <fullName evidence="2">Chromosome partition protein</fullName>
    </submittedName>
</protein>
<dbReference type="InterPro" id="IPR025669">
    <property type="entry name" value="AAA_dom"/>
</dbReference>
<reference evidence="2 3" key="1">
    <citation type="submission" date="2019-05" db="EMBL/GenBank/DDBJ databases">
        <title>Complete genome sequence of Pseudomonas Pseudomonas resinovorans.</title>
        <authorList>
            <person name="Chen H.-P."/>
        </authorList>
    </citation>
    <scope>NUCLEOTIDE SEQUENCE [LARGE SCALE GENOMIC DNA]</scope>
    <source>
        <strain evidence="2 3">TCU-CK1</strain>
    </source>
</reference>
<dbReference type="Pfam" id="PF13614">
    <property type="entry name" value="AAA_31"/>
    <property type="match status" value="1"/>
</dbReference>